<accession>A0A6B2JXI0</accession>
<dbReference type="SUPFAM" id="SSF53474">
    <property type="entry name" value="alpha/beta-Hydrolases"/>
    <property type="match status" value="1"/>
</dbReference>
<organism evidence="3 4">
    <name type="scientific">Pseudoroseicyclus tamaricis</name>
    <dbReference type="NCBI Taxonomy" id="2705421"/>
    <lineage>
        <taxon>Bacteria</taxon>
        <taxon>Pseudomonadati</taxon>
        <taxon>Pseudomonadota</taxon>
        <taxon>Alphaproteobacteria</taxon>
        <taxon>Rhodobacterales</taxon>
        <taxon>Paracoccaceae</taxon>
        <taxon>Pseudoroseicyclus</taxon>
    </lineage>
</organism>
<dbReference type="InterPro" id="IPR029058">
    <property type="entry name" value="AB_hydrolase_fold"/>
</dbReference>
<comment type="caution">
    <text evidence="3">The sequence shown here is derived from an EMBL/GenBank/DDBJ whole genome shotgun (WGS) entry which is preliminary data.</text>
</comment>
<keyword evidence="1 3" id="KW-0378">Hydrolase</keyword>
<dbReference type="AlphaFoldDB" id="A0A6B2JXI0"/>
<dbReference type="RefSeq" id="WP_163890041.1">
    <property type="nucleotide sequence ID" value="NZ_JAAFYS010000001.1"/>
</dbReference>
<evidence type="ECO:0000259" key="2">
    <source>
        <dbReference type="Pfam" id="PF07859"/>
    </source>
</evidence>
<dbReference type="Pfam" id="PF07859">
    <property type="entry name" value="Abhydrolase_3"/>
    <property type="match status" value="1"/>
</dbReference>
<dbReference type="InterPro" id="IPR013094">
    <property type="entry name" value="AB_hydrolase_3"/>
</dbReference>
<proteinExistence type="predicted"/>
<gene>
    <name evidence="3" type="ORF">GZA08_03655</name>
</gene>
<evidence type="ECO:0000313" key="3">
    <source>
        <dbReference type="EMBL" id="NDV00062.1"/>
    </source>
</evidence>
<feature type="domain" description="Alpha/beta hydrolase fold-3" evidence="2">
    <location>
        <begin position="69"/>
        <end position="258"/>
    </location>
</feature>
<dbReference type="Gene3D" id="3.40.50.1820">
    <property type="entry name" value="alpha/beta hydrolase"/>
    <property type="match status" value="1"/>
</dbReference>
<reference evidence="3 4" key="1">
    <citation type="submission" date="2020-02" db="EMBL/GenBank/DDBJ databases">
        <title>Pseudoroseicyclus tamarix, sp. nov., isolated from offshore sediment of a Tamarix chinensis forest.</title>
        <authorList>
            <person name="Gai Y."/>
        </authorList>
    </citation>
    <scope>NUCLEOTIDE SEQUENCE [LARGE SCALE GENOMIC DNA]</scope>
    <source>
        <strain evidence="3 4">CLL3-39</strain>
    </source>
</reference>
<name>A0A6B2JXI0_9RHOB</name>
<sequence length="282" mass="29926">MTAPDGPDLYRNRDFIPDFDAIMAETEARSRALAARVRIERDVSYGPGPRQTLDLVFPPGLCEGAPLHMFIHGGYWRGGSKEAHTLVAAPVIEAGGIAAIVSYDLMPRTRLAAIVAQVREAARHLVWMAPELGADPTRFTVSGHSAGAHLASLLAAKAPGEEAMPELPPIKSMLLASGIYDLTGIPGSFLKDEAEMRDDEAAAWSPLSAEHRAGPLRILTRGEAETAPFQDQAGALAARLTAEGQPVELRQEAGHNHLTIVLGLADPDAPLGARLAEMVAAS</sequence>
<dbReference type="PANTHER" id="PTHR48081">
    <property type="entry name" value="AB HYDROLASE SUPERFAMILY PROTEIN C4A8.06C"/>
    <property type="match status" value="1"/>
</dbReference>
<evidence type="ECO:0000313" key="4">
    <source>
        <dbReference type="Proteomes" id="UP000474757"/>
    </source>
</evidence>
<dbReference type="PANTHER" id="PTHR48081:SF33">
    <property type="entry name" value="KYNURENINE FORMAMIDASE"/>
    <property type="match status" value="1"/>
</dbReference>
<protein>
    <submittedName>
        <fullName evidence="3">Alpha/beta hydrolase</fullName>
    </submittedName>
</protein>
<keyword evidence="4" id="KW-1185">Reference proteome</keyword>
<dbReference type="EMBL" id="JAAGAB010000001">
    <property type="protein sequence ID" value="NDV00062.1"/>
    <property type="molecule type" value="Genomic_DNA"/>
</dbReference>
<dbReference type="GO" id="GO:0016787">
    <property type="term" value="F:hydrolase activity"/>
    <property type="evidence" value="ECO:0007669"/>
    <property type="project" value="UniProtKB-KW"/>
</dbReference>
<dbReference type="InterPro" id="IPR050300">
    <property type="entry name" value="GDXG_lipolytic_enzyme"/>
</dbReference>
<evidence type="ECO:0000256" key="1">
    <source>
        <dbReference type="ARBA" id="ARBA00022801"/>
    </source>
</evidence>
<dbReference type="Proteomes" id="UP000474757">
    <property type="component" value="Unassembled WGS sequence"/>
</dbReference>